<dbReference type="InterPro" id="IPR000965">
    <property type="entry name" value="GPR_dom"/>
</dbReference>
<dbReference type="InterPro" id="IPR016162">
    <property type="entry name" value="Ald_DH_N"/>
</dbReference>
<reference evidence="9 10" key="1">
    <citation type="submission" date="2014-12" db="EMBL/GenBank/DDBJ databases">
        <title>Genome sequence of Morococcus cerebrosus.</title>
        <authorList>
            <person name="Shin S.-K."/>
            <person name="Yi H."/>
        </authorList>
    </citation>
    <scope>NUCLEOTIDE SEQUENCE [LARGE SCALE GENOMIC DNA]</scope>
    <source>
        <strain evidence="9 10">CIP 81.93</strain>
    </source>
</reference>
<dbReference type="InterPro" id="IPR015590">
    <property type="entry name" value="Aldehyde_DH_dom"/>
</dbReference>
<keyword evidence="7" id="KW-0963">Cytoplasm</keyword>
<comment type="pathway">
    <text evidence="1 7">Amino-acid biosynthesis; L-proline biosynthesis; L-glutamate 5-semialdehyde from L-glutamate: step 2/2.</text>
</comment>
<dbReference type="CDD" id="cd07079">
    <property type="entry name" value="ALDH_F18-19_ProA-GPR"/>
    <property type="match status" value="1"/>
</dbReference>
<evidence type="ECO:0000256" key="6">
    <source>
        <dbReference type="ARBA" id="ARBA00049024"/>
    </source>
</evidence>
<feature type="domain" description="Aldehyde dehydrogenase" evidence="8">
    <location>
        <begin position="86"/>
        <end position="366"/>
    </location>
</feature>
<dbReference type="GO" id="GO:0004350">
    <property type="term" value="F:glutamate-5-semialdehyde dehydrogenase activity"/>
    <property type="evidence" value="ECO:0007669"/>
    <property type="project" value="UniProtKB-UniRule"/>
</dbReference>
<dbReference type="NCBIfam" id="TIGR00407">
    <property type="entry name" value="proA"/>
    <property type="match status" value="1"/>
</dbReference>
<dbReference type="InterPro" id="IPR020593">
    <property type="entry name" value="G-glutamylP_reductase_CS"/>
</dbReference>
<dbReference type="PROSITE" id="PS01223">
    <property type="entry name" value="PROA"/>
    <property type="match status" value="1"/>
</dbReference>
<comment type="catalytic activity">
    <reaction evidence="6 7">
        <text>L-glutamate 5-semialdehyde + phosphate + NADP(+) = L-glutamyl 5-phosphate + NADPH + H(+)</text>
        <dbReference type="Rhea" id="RHEA:19541"/>
        <dbReference type="ChEBI" id="CHEBI:15378"/>
        <dbReference type="ChEBI" id="CHEBI:43474"/>
        <dbReference type="ChEBI" id="CHEBI:57783"/>
        <dbReference type="ChEBI" id="CHEBI:58066"/>
        <dbReference type="ChEBI" id="CHEBI:58274"/>
        <dbReference type="ChEBI" id="CHEBI:58349"/>
        <dbReference type="EC" id="1.2.1.41"/>
    </reaction>
</comment>
<dbReference type="GO" id="GO:0005737">
    <property type="term" value="C:cytoplasm"/>
    <property type="evidence" value="ECO:0007669"/>
    <property type="project" value="UniProtKB-SubCell"/>
</dbReference>
<dbReference type="InterPro" id="IPR016161">
    <property type="entry name" value="Ald_DH/histidinol_DH"/>
</dbReference>
<proteinExistence type="inferred from homology"/>
<evidence type="ECO:0000259" key="8">
    <source>
        <dbReference type="Pfam" id="PF00171"/>
    </source>
</evidence>
<keyword evidence="4 7" id="KW-0521">NADP</keyword>
<comment type="function">
    <text evidence="7">Catalyzes the NADPH-dependent reduction of L-glutamate 5-phosphate into L-glutamate 5-semialdehyde and phosphate. The product spontaneously undergoes cyclization to form 1-pyrroline-5-carboxylate.</text>
</comment>
<evidence type="ECO:0000256" key="1">
    <source>
        <dbReference type="ARBA" id="ARBA00004985"/>
    </source>
</evidence>
<organism evidence="9 10">
    <name type="scientific">Morococcus cerebrosus</name>
    <dbReference type="NCBI Taxonomy" id="1056807"/>
    <lineage>
        <taxon>Bacteria</taxon>
        <taxon>Pseudomonadati</taxon>
        <taxon>Pseudomonadota</taxon>
        <taxon>Betaproteobacteria</taxon>
        <taxon>Neisseriales</taxon>
        <taxon>Neisseriaceae</taxon>
        <taxon>Morococcus</taxon>
    </lineage>
</organism>
<dbReference type="GO" id="GO:0055129">
    <property type="term" value="P:L-proline biosynthetic process"/>
    <property type="evidence" value="ECO:0007669"/>
    <property type="project" value="UniProtKB-UniRule"/>
</dbReference>
<protein>
    <recommendedName>
        <fullName evidence="7">Gamma-glutamyl phosphate reductase</fullName>
        <shortName evidence="7">GPR</shortName>
        <ecNumber evidence="7">1.2.1.41</ecNumber>
    </recommendedName>
    <alternativeName>
        <fullName evidence="7">Glutamate-5-semialdehyde dehydrogenase</fullName>
    </alternativeName>
    <alternativeName>
        <fullName evidence="7">Glutamyl-gamma-semialdehyde dehydrogenase</fullName>
        <shortName evidence="7">GSA dehydrogenase</shortName>
    </alternativeName>
</protein>
<evidence type="ECO:0000256" key="5">
    <source>
        <dbReference type="ARBA" id="ARBA00023002"/>
    </source>
</evidence>
<evidence type="ECO:0000256" key="3">
    <source>
        <dbReference type="ARBA" id="ARBA00022650"/>
    </source>
</evidence>
<dbReference type="Proteomes" id="UP000031390">
    <property type="component" value="Unassembled WGS sequence"/>
</dbReference>
<dbReference type="AlphaFoldDB" id="A0A0C1GM24"/>
<evidence type="ECO:0000256" key="7">
    <source>
        <dbReference type="HAMAP-Rule" id="MF_00412"/>
    </source>
</evidence>
<dbReference type="SUPFAM" id="SSF53720">
    <property type="entry name" value="ALDH-like"/>
    <property type="match status" value="1"/>
</dbReference>
<dbReference type="PATRIC" id="fig|1056807.3.peg.1330"/>
<name>A0A0C1GM24_9NEIS</name>
<keyword evidence="3 7" id="KW-0641">Proline biosynthesis</keyword>
<comment type="similarity">
    <text evidence="7">Belongs to the gamma-glutamyl phosphate reductase family.</text>
</comment>
<dbReference type="EMBL" id="JUFZ01000054">
    <property type="protein sequence ID" value="KIC07450.1"/>
    <property type="molecule type" value="Genomic_DNA"/>
</dbReference>
<dbReference type="NCBIfam" id="NF001221">
    <property type="entry name" value="PRK00197.1"/>
    <property type="match status" value="1"/>
</dbReference>
<dbReference type="EC" id="1.2.1.41" evidence="7"/>
<dbReference type="Pfam" id="PF00171">
    <property type="entry name" value="Aldedh"/>
    <property type="match status" value="2"/>
</dbReference>
<dbReference type="PANTHER" id="PTHR11063:SF8">
    <property type="entry name" value="DELTA-1-PYRROLINE-5-CARBOXYLATE SYNTHASE"/>
    <property type="match status" value="1"/>
</dbReference>
<keyword evidence="2 7" id="KW-0028">Amino-acid biosynthesis</keyword>
<comment type="subcellular location">
    <subcellularLocation>
        <location evidence="7">Cytoplasm</location>
    </subcellularLocation>
</comment>
<dbReference type="InterPro" id="IPR016163">
    <property type="entry name" value="Ald_DH_C"/>
</dbReference>
<sequence>MFIHHRYSRPCLCRSGNNCPIYCRLKPTFKFSDDLSTIDLETPYCRETNRKLAAFTLFCIEFPFRRPYHQPIPTFLRKNTMQNIQDYVRRTASAAKQASYIVAAAETAQKNAALLRAAELIKHHQTAILAANAQDMEQAAQKGLNDALLDRLRLTEKTIDAMCEGLRQIAALPDPVGEMDEFRTRENGLQIGKMRVPLGVVGIIYESRPNVTVDAAALCLKSGNVCVLRGGSEAFNSNMALSKLITQALVENGLPAAAVSLIENTDRESVGAMLQSPEFIDVVIPRGGKSLVSRIAAEARVPVIKHLDGICHVYIDRAADAEKAVNIAFNAKTSRYGTCNTMETLLVHQSRAAEILPVLAEKYAARDVELRGCPRTLSILPHIQTASEEDWDTEYLAPILSVKIVDSLEEAVAHINTHGSHHTDSIVTESYTDARTFLRTIDSASVMVNASTRFADGFEYGLGAEIGISTDKIHVRGPVGLHGLTSQKWIVLGDGQVRS</sequence>
<dbReference type="HAMAP" id="MF_00412">
    <property type="entry name" value="ProA"/>
    <property type="match status" value="1"/>
</dbReference>
<evidence type="ECO:0000313" key="9">
    <source>
        <dbReference type="EMBL" id="KIC07450.1"/>
    </source>
</evidence>
<accession>A0A0C1GM24</accession>
<evidence type="ECO:0000256" key="2">
    <source>
        <dbReference type="ARBA" id="ARBA00022605"/>
    </source>
</evidence>
<feature type="domain" description="Aldehyde dehydrogenase" evidence="8">
    <location>
        <begin position="391"/>
        <end position="455"/>
    </location>
</feature>
<dbReference type="Gene3D" id="3.40.309.10">
    <property type="entry name" value="Aldehyde Dehydrogenase, Chain A, domain 2"/>
    <property type="match status" value="1"/>
</dbReference>
<evidence type="ECO:0000256" key="4">
    <source>
        <dbReference type="ARBA" id="ARBA00022857"/>
    </source>
</evidence>
<dbReference type="PANTHER" id="PTHR11063">
    <property type="entry name" value="GLUTAMATE SEMIALDEHYDE DEHYDROGENASE"/>
    <property type="match status" value="1"/>
</dbReference>
<gene>
    <name evidence="7" type="primary">proA</name>
    <name evidence="9" type="ORF">MCC93_13820</name>
</gene>
<dbReference type="FunFam" id="3.40.309.10:FF:000006">
    <property type="entry name" value="Gamma-glutamyl phosphate reductase"/>
    <property type="match status" value="1"/>
</dbReference>
<dbReference type="Gene3D" id="3.40.605.10">
    <property type="entry name" value="Aldehyde Dehydrogenase, Chain A, domain 1"/>
    <property type="match status" value="1"/>
</dbReference>
<dbReference type="UniPathway" id="UPA00098">
    <property type="reaction ID" value="UER00360"/>
</dbReference>
<comment type="caution">
    <text evidence="9">The sequence shown here is derived from an EMBL/GenBank/DDBJ whole genome shotgun (WGS) entry which is preliminary data.</text>
</comment>
<evidence type="ECO:0000313" key="10">
    <source>
        <dbReference type="Proteomes" id="UP000031390"/>
    </source>
</evidence>
<keyword evidence="5 7" id="KW-0560">Oxidoreductase</keyword>